<evidence type="ECO:0000313" key="3">
    <source>
        <dbReference type="EMBL" id="KAK3058009.1"/>
    </source>
</evidence>
<name>A0AAJ0LWJ7_9PEZI</name>
<keyword evidence="2" id="KW-1133">Transmembrane helix</keyword>
<evidence type="ECO:0000256" key="2">
    <source>
        <dbReference type="SAM" id="Phobius"/>
    </source>
</evidence>
<feature type="transmembrane region" description="Helical" evidence="2">
    <location>
        <begin position="20"/>
        <end position="41"/>
    </location>
</feature>
<keyword evidence="2" id="KW-0472">Membrane</keyword>
<feature type="region of interest" description="Disordered" evidence="1">
    <location>
        <begin position="267"/>
        <end position="330"/>
    </location>
</feature>
<feature type="compositionally biased region" description="Polar residues" evidence="1">
    <location>
        <begin position="312"/>
        <end position="322"/>
    </location>
</feature>
<comment type="caution">
    <text evidence="3">The sequence shown here is derived from an EMBL/GenBank/DDBJ whole genome shotgun (WGS) entry which is preliminary data.</text>
</comment>
<dbReference type="AlphaFoldDB" id="A0AAJ0LWJ7"/>
<accession>A0AAJ0LWJ7</accession>
<gene>
    <name evidence="3" type="ORF">LTR09_001086</name>
</gene>
<feature type="region of interest" description="Disordered" evidence="1">
    <location>
        <begin position="347"/>
        <end position="431"/>
    </location>
</feature>
<protein>
    <submittedName>
        <fullName evidence="3">Uncharacterized protein</fullName>
    </submittedName>
</protein>
<evidence type="ECO:0000256" key="1">
    <source>
        <dbReference type="SAM" id="MobiDB-lite"/>
    </source>
</evidence>
<keyword evidence="4" id="KW-1185">Reference proteome</keyword>
<evidence type="ECO:0000313" key="4">
    <source>
        <dbReference type="Proteomes" id="UP001271007"/>
    </source>
</evidence>
<proteinExistence type="predicted"/>
<feature type="compositionally biased region" description="Basic and acidic residues" evidence="1">
    <location>
        <begin position="267"/>
        <end position="278"/>
    </location>
</feature>
<dbReference type="Proteomes" id="UP001271007">
    <property type="component" value="Unassembled WGS sequence"/>
</dbReference>
<organism evidence="3 4">
    <name type="scientific">Extremus antarcticus</name>
    <dbReference type="NCBI Taxonomy" id="702011"/>
    <lineage>
        <taxon>Eukaryota</taxon>
        <taxon>Fungi</taxon>
        <taxon>Dikarya</taxon>
        <taxon>Ascomycota</taxon>
        <taxon>Pezizomycotina</taxon>
        <taxon>Dothideomycetes</taxon>
        <taxon>Dothideomycetidae</taxon>
        <taxon>Mycosphaerellales</taxon>
        <taxon>Extremaceae</taxon>
        <taxon>Extremus</taxon>
    </lineage>
</organism>
<feature type="compositionally biased region" description="Polar residues" evidence="1">
    <location>
        <begin position="294"/>
        <end position="303"/>
    </location>
</feature>
<dbReference type="EMBL" id="JAWDJX010000002">
    <property type="protein sequence ID" value="KAK3058009.1"/>
    <property type="molecule type" value="Genomic_DNA"/>
</dbReference>
<reference evidence="3" key="1">
    <citation type="submission" date="2023-04" db="EMBL/GenBank/DDBJ databases">
        <title>Black Yeasts Isolated from many extreme environments.</title>
        <authorList>
            <person name="Coleine C."/>
            <person name="Stajich J.E."/>
            <person name="Selbmann L."/>
        </authorList>
    </citation>
    <scope>NUCLEOTIDE SEQUENCE</scope>
    <source>
        <strain evidence="3">CCFEE 5312</strain>
    </source>
</reference>
<keyword evidence="2" id="KW-0812">Transmembrane</keyword>
<feature type="region of interest" description="Disordered" evidence="1">
    <location>
        <begin position="194"/>
        <end position="213"/>
    </location>
</feature>
<sequence>MLLPRAAKEKRKDGAPSRVAIIAVVSIAIIISLGVISYLVLKALRLRHSNPKYVPTQFLKRKWEAWRPVGFTSKGNYSSRLQENLSVPTLHLRSENHSARGSAVNLPNLEAGQATETTENGATVDRQTSVRSVMTLPTYSKSVRETEQVLGREGERDGIDVVLEQPETIEEEEERREDEMESLYQIRVQRRTEVADREERRRVRREARDRGDQVTLERLRQESRLRADERETESAAVMIAEHQSRSRDRRVSSVSYAELGVARHDGSRIRADSSDSERPLLNSAASIGGGTIRPWSTQDSASLRSHHRDRSTSSVLSLSDNGSEIVEMPPFGRAGSHYEIVTMNQTHSRNASRTHIAPRSRASSNTSTLPPAIDTGADIGQAQIPSVEPPPYDSAGFEEAPPYTSPIRERAPEPMPEVLRSDSGAPVLPDIGRLPSIRIAESTPIEPRMEVEWPEPIRENGHER</sequence>